<dbReference type="PANTHER" id="PTHR11142">
    <property type="entry name" value="PSEUDOURIDYLATE SYNTHASE"/>
    <property type="match status" value="1"/>
</dbReference>
<name>A0A0N5A504_PARTI</name>
<dbReference type="Proteomes" id="UP000038045">
    <property type="component" value="Unplaced"/>
</dbReference>
<evidence type="ECO:0000256" key="1">
    <source>
        <dbReference type="ARBA" id="ARBA00009375"/>
    </source>
</evidence>
<evidence type="ECO:0000313" key="7">
    <source>
        <dbReference type="WBParaSite" id="PTRK_0001678900.1"/>
    </source>
</evidence>
<reference evidence="7" key="1">
    <citation type="submission" date="2017-02" db="UniProtKB">
        <authorList>
            <consortium name="WormBaseParasite"/>
        </authorList>
    </citation>
    <scope>IDENTIFICATION</scope>
</reference>
<dbReference type="InterPro" id="IPR020094">
    <property type="entry name" value="TruA/RsuA/RluB/E/F_N"/>
</dbReference>
<keyword evidence="2 4" id="KW-0819">tRNA processing</keyword>
<dbReference type="InterPro" id="IPR020097">
    <property type="entry name" value="PsdUridine_synth_TruA_a/b_dom"/>
</dbReference>
<dbReference type="Gene3D" id="3.30.70.580">
    <property type="entry name" value="Pseudouridine synthase I, catalytic domain, N-terminal subdomain"/>
    <property type="match status" value="1"/>
</dbReference>
<dbReference type="InterPro" id="IPR020095">
    <property type="entry name" value="PsdUridine_synth_TruA_C"/>
</dbReference>
<dbReference type="HAMAP" id="MF_00171">
    <property type="entry name" value="TruA"/>
    <property type="match status" value="1"/>
</dbReference>
<evidence type="ECO:0000313" key="6">
    <source>
        <dbReference type="Proteomes" id="UP000038045"/>
    </source>
</evidence>
<dbReference type="SUPFAM" id="SSF55120">
    <property type="entry name" value="Pseudouridine synthase"/>
    <property type="match status" value="1"/>
</dbReference>
<dbReference type="InterPro" id="IPR001406">
    <property type="entry name" value="PsdUridine_synth_TruA"/>
</dbReference>
<dbReference type="InterPro" id="IPR020103">
    <property type="entry name" value="PsdUridine_synth_cat_dom_sf"/>
</dbReference>
<protein>
    <recommendedName>
        <fullName evidence="4">tRNA pseudouridine synthase</fullName>
        <ecNumber evidence="4">5.4.99.12</ecNumber>
    </recommendedName>
</protein>
<feature type="domain" description="Pseudouridine synthase I TruA alpha/beta" evidence="5">
    <location>
        <begin position="170"/>
        <end position="281"/>
    </location>
</feature>
<dbReference type="GO" id="GO:0031119">
    <property type="term" value="P:tRNA pseudouridine synthesis"/>
    <property type="evidence" value="ECO:0007669"/>
    <property type="project" value="TreeGrafter"/>
</dbReference>
<dbReference type="GO" id="GO:0160147">
    <property type="term" value="F:tRNA pseudouridine(38-40) synthase activity"/>
    <property type="evidence" value="ECO:0007669"/>
    <property type="project" value="UniProtKB-EC"/>
</dbReference>
<proteinExistence type="inferred from homology"/>
<dbReference type="EC" id="5.4.99.12" evidence="4"/>
<dbReference type="STRING" id="131310.A0A0N5A504"/>
<accession>A0A0N5A504</accession>
<dbReference type="GO" id="GO:1990481">
    <property type="term" value="P:mRNA pseudouridine synthesis"/>
    <property type="evidence" value="ECO:0007669"/>
    <property type="project" value="TreeGrafter"/>
</dbReference>
<evidence type="ECO:0000259" key="5">
    <source>
        <dbReference type="Pfam" id="PF01416"/>
    </source>
</evidence>
<evidence type="ECO:0000256" key="2">
    <source>
        <dbReference type="ARBA" id="ARBA00022694"/>
    </source>
</evidence>
<evidence type="ECO:0000256" key="3">
    <source>
        <dbReference type="ARBA" id="ARBA00023235"/>
    </source>
</evidence>
<dbReference type="NCBIfam" id="TIGR00071">
    <property type="entry name" value="hisT_truA"/>
    <property type="match status" value="1"/>
</dbReference>
<dbReference type="PANTHER" id="PTHR11142:SF5">
    <property type="entry name" value="TRNA PSEUDOURIDINE(38_39) SYNTHASE"/>
    <property type="match status" value="1"/>
</dbReference>
<dbReference type="GO" id="GO:0005634">
    <property type="term" value="C:nucleus"/>
    <property type="evidence" value="ECO:0007669"/>
    <property type="project" value="TreeGrafter"/>
</dbReference>
<dbReference type="WBParaSite" id="PTRK_0001678900.1">
    <property type="protein sequence ID" value="PTRK_0001678900.1"/>
    <property type="gene ID" value="PTRK_0001678900"/>
</dbReference>
<dbReference type="Gene3D" id="3.30.70.660">
    <property type="entry name" value="Pseudouridine synthase I, catalytic domain, C-terminal subdomain"/>
    <property type="match status" value="1"/>
</dbReference>
<keyword evidence="3 4" id="KW-0413">Isomerase</keyword>
<dbReference type="AlphaFoldDB" id="A0A0N5A504"/>
<evidence type="ECO:0000256" key="4">
    <source>
        <dbReference type="RuleBase" id="RU003792"/>
    </source>
</evidence>
<dbReference type="Pfam" id="PF01416">
    <property type="entry name" value="PseudoU_synth_1"/>
    <property type="match status" value="1"/>
</dbReference>
<organism evidence="6 7">
    <name type="scientific">Parastrongyloides trichosuri</name>
    <name type="common">Possum-specific nematode worm</name>
    <dbReference type="NCBI Taxonomy" id="131310"/>
    <lineage>
        <taxon>Eukaryota</taxon>
        <taxon>Metazoa</taxon>
        <taxon>Ecdysozoa</taxon>
        <taxon>Nematoda</taxon>
        <taxon>Chromadorea</taxon>
        <taxon>Rhabditida</taxon>
        <taxon>Tylenchina</taxon>
        <taxon>Panagrolaimomorpha</taxon>
        <taxon>Strongyloidoidea</taxon>
        <taxon>Strongyloididae</taxon>
        <taxon>Parastrongyloides</taxon>
    </lineage>
</organism>
<keyword evidence="6" id="KW-1185">Reference proteome</keyword>
<dbReference type="GO" id="GO:0003723">
    <property type="term" value="F:RNA binding"/>
    <property type="evidence" value="ECO:0007669"/>
    <property type="project" value="InterPro"/>
</dbReference>
<comment type="catalytic activity">
    <reaction evidence="4">
        <text>uridine(38/39/40) in tRNA = pseudouridine(38/39/40) in tRNA</text>
        <dbReference type="Rhea" id="RHEA:22376"/>
        <dbReference type="Rhea" id="RHEA-COMP:10085"/>
        <dbReference type="Rhea" id="RHEA-COMP:10087"/>
        <dbReference type="ChEBI" id="CHEBI:65314"/>
        <dbReference type="ChEBI" id="CHEBI:65315"/>
        <dbReference type="EC" id="5.4.99.12"/>
    </reaction>
</comment>
<comment type="similarity">
    <text evidence="1 4">Belongs to the tRNA pseudouridine synthase TruA family.</text>
</comment>
<dbReference type="GO" id="GO:0005737">
    <property type="term" value="C:cytoplasm"/>
    <property type="evidence" value="ECO:0007669"/>
    <property type="project" value="TreeGrafter"/>
</dbReference>
<sequence>MSLKKERTFNPDLYPQRKIALLFYYFGWKFDGLVTQENTENTVEQHIITALKKTKLVENIKEADLSRCGRTDKGVSAFQQVISVIVRSSDENGKYVFWKNGVKPEEATLKKLDNEMPFCKMLNRFLPPEIRIMAWSPVKIDFSARHNCLKRVYRYIIPNIGLSKSSMSIACQLIKGEHDFRNFCYIDKSKAERGLTHTRTIFDAEILESYEDKNVFVLKISASGFLWHQIRCIVSLLIEIGRGREEPNLITELLNISKYPSRPSYNLASEIPLCLYENNYDKEDINWIWEDKNKNDVFIKLQKEFLEYQTKANLIGDMLKGFKELSGQDEDNNIKNGYSEFIIGKNEPKKYIPILKRPFCKGIDEIKEDINKKKLKLNIEI</sequence>